<dbReference type="EMBL" id="BJXR01000061">
    <property type="protein sequence ID" value="GEN12404.1"/>
    <property type="molecule type" value="Genomic_DNA"/>
</dbReference>
<evidence type="ECO:0000256" key="1">
    <source>
        <dbReference type="SAM" id="MobiDB-lite"/>
    </source>
</evidence>
<comment type="caution">
    <text evidence="2">The sequence shown here is derived from an EMBL/GenBank/DDBJ whole genome shotgun (WGS) entry which is preliminary data.</text>
</comment>
<accession>A0A511TE08</accession>
<protein>
    <submittedName>
        <fullName evidence="2">Uncharacterized protein</fullName>
    </submittedName>
</protein>
<evidence type="ECO:0000313" key="2">
    <source>
        <dbReference type="EMBL" id="GEN12404.1"/>
    </source>
</evidence>
<feature type="region of interest" description="Disordered" evidence="1">
    <location>
        <begin position="403"/>
        <end position="427"/>
    </location>
</feature>
<dbReference type="AlphaFoldDB" id="A0A511TE08"/>
<proteinExistence type="predicted"/>
<gene>
    <name evidence="2" type="ORF">MFU01_74410</name>
</gene>
<reference evidence="2 3" key="1">
    <citation type="submission" date="2019-07" db="EMBL/GenBank/DDBJ databases">
        <title>Whole genome shotgun sequence of Myxococcus fulvus NBRC 100333.</title>
        <authorList>
            <person name="Hosoyama A."/>
            <person name="Uohara A."/>
            <person name="Ohji S."/>
            <person name="Ichikawa N."/>
        </authorList>
    </citation>
    <scope>NUCLEOTIDE SEQUENCE [LARGE SCALE GENOMIC DNA]</scope>
    <source>
        <strain evidence="2 3">NBRC 100333</strain>
    </source>
</reference>
<dbReference type="Proteomes" id="UP000321514">
    <property type="component" value="Unassembled WGS sequence"/>
</dbReference>
<evidence type="ECO:0000313" key="3">
    <source>
        <dbReference type="Proteomes" id="UP000321514"/>
    </source>
</evidence>
<feature type="compositionally biased region" description="Polar residues" evidence="1">
    <location>
        <begin position="415"/>
        <end position="427"/>
    </location>
</feature>
<name>A0A511TE08_MYXFU</name>
<sequence>MLLSLGLVLGVLWGLSSRIASSRPGGPLPVSLPVSPGCEGLEVDPRPQRHPASSWRPCGDGCQELSPAPGSGHRYFALFGAARDGTRLLGYSRMRDASLELRVENLSRGQVLFLARVLEGAKGCDLRLRELRTEGALFEGNAVDGRTHPRSLFGVSFEDAGASPQVWPRPEGASPLDAVLGPGWMASTTTRRRVWSARWEDDRAPVEAWSAPDRSVAAHLTVGGDALLFSALDEGRASLWSWREGEPARPLVVPSAGGGAACPRTDGEHLVWFEGHGYDAERHAFTRMDLMTSPLAHHAEDLRPRRLRASRQDFLTEVSAVVGGGHALHLETRRGESRGTLVLTRLSDGATWHLPPRPGFHWGSPLYVDAEELAVVEDAPEQAFTAGELGPGESWTVVRRTLSSLGPPDVEPVTPSGTDASCSAVSQ</sequence>
<organism evidence="2 3">
    <name type="scientific">Myxococcus fulvus</name>
    <dbReference type="NCBI Taxonomy" id="33"/>
    <lineage>
        <taxon>Bacteria</taxon>
        <taxon>Pseudomonadati</taxon>
        <taxon>Myxococcota</taxon>
        <taxon>Myxococcia</taxon>
        <taxon>Myxococcales</taxon>
        <taxon>Cystobacterineae</taxon>
        <taxon>Myxococcaceae</taxon>
        <taxon>Myxococcus</taxon>
    </lineage>
</organism>